<evidence type="ECO:0000313" key="7">
    <source>
        <dbReference type="EMBL" id="MCX5568512.1"/>
    </source>
</evidence>
<feature type="domain" description="NTP pyrophosphohydrolase MazG-like" evidence="6">
    <location>
        <begin position="178"/>
        <end position="244"/>
    </location>
</feature>
<evidence type="ECO:0000313" key="8">
    <source>
        <dbReference type="Proteomes" id="UP001144805"/>
    </source>
</evidence>
<protein>
    <recommendedName>
        <fullName evidence="4">Nucleoside triphosphate pyrophosphohydrolase</fullName>
        <ecNumber evidence="3">3.6.1.8</ecNumber>
    </recommendedName>
</protein>
<dbReference type="GO" id="GO:0046061">
    <property type="term" value="P:dATP catabolic process"/>
    <property type="evidence" value="ECO:0007669"/>
    <property type="project" value="TreeGrafter"/>
</dbReference>
<dbReference type="CDD" id="cd11528">
    <property type="entry name" value="NTP-PPase_MazG_Nterm"/>
    <property type="match status" value="1"/>
</dbReference>
<dbReference type="SUPFAM" id="SSF101386">
    <property type="entry name" value="all-alpha NTP pyrophosphatases"/>
    <property type="match status" value="2"/>
</dbReference>
<gene>
    <name evidence="7" type="primary">mazG</name>
    <name evidence="7" type="ORF">OSH07_04845</name>
</gene>
<dbReference type="NCBIfam" id="NF007113">
    <property type="entry name" value="PRK09562.1"/>
    <property type="match status" value="1"/>
</dbReference>
<proteinExistence type="inferred from homology"/>
<feature type="domain" description="NTP pyrophosphohydrolase MazG-like" evidence="6">
    <location>
        <begin position="30"/>
        <end position="103"/>
    </location>
</feature>
<dbReference type="GO" id="GO:0046081">
    <property type="term" value="P:dUTP catabolic process"/>
    <property type="evidence" value="ECO:0007669"/>
    <property type="project" value="TreeGrafter"/>
</dbReference>
<dbReference type="Proteomes" id="UP001144805">
    <property type="component" value="Unassembled WGS sequence"/>
</dbReference>
<dbReference type="GO" id="GO:0046076">
    <property type="term" value="P:dTTP catabolic process"/>
    <property type="evidence" value="ECO:0007669"/>
    <property type="project" value="TreeGrafter"/>
</dbReference>
<dbReference type="AlphaFoldDB" id="A0A9X3DZ91"/>
<evidence type="ECO:0000256" key="4">
    <source>
        <dbReference type="ARBA" id="ARBA00074799"/>
    </source>
</evidence>
<evidence type="ECO:0000256" key="2">
    <source>
        <dbReference type="ARBA" id="ARBA00061115"/>
    </source>
</evidence>
<dbReference type="NCBIfam" id="TIGR00444">
    <property type="entry name" value="mazG"/>
    <property type="match status" value="1"/>
</dbReference>
<keyword evidence="5" id="KW-0175">Coiled coil</keyword>
<dbReference type="EC" id="3.6.1.8" evidence="3"/>
<comment type="similarity">
    <text evidence="2">Belongs to the nucleoside triphosphate pyrophosphohydrolase family.</text>
</comment>
<accession>A0A9X3DZ91</accession>
<dbReference type="EMBL" id="JAPKNK010000002">
    <property type="protein sequence ID" value="MCX5568512.1"/>
    <property type="molecule type" value="Genomic_DNA"/>
</dbReference>
<sequence>MQPSRDIARLIEIMEALRDPVTGCSWDKVQDFQSIAPYTIEEAYEVADAIERNDLVDLEEELGDLLLQVVYHARMAEEVGAFAFGDVVMAITSKMIRRHPHVFGSEDARSAGAAKGFWEKIKAEEKRLRAEKRHQAGQSDTEPVSLLDDVPVGMTTLARAVKIQQKAGTVGFDWNDPRAVLDKIKEEVAEIEQELDRATVSKDRVQDEIGDLLFAVANLARHAEVDPDAALRGTNEKFRHRFRHIEASLAAKGRSPAEASLDEMEALWVEAKSRPRETR</sequence>
<organism evidence="7 8">
    <name type="scientific">Kaistia nematophila</name>
    <dbReference type="NCBI Taxonomy" id="2994654"/>
    <lineage>
        <taxon>Bacteria</taxon>
        <taxon>Pseudomonadati</taxon>
        <taxon>Pseudomonadota</taxon>
        <taxon>Alphaproteobacteria</taxon>
        <taxon>Hyphomicrobiales</taxon>
        <taxon>Kaistiaceae</taxon>
        <taxon>Kaistia</taxon>
    </lineage>
</organism>
<dbReference type="RefSeq" id="WP_266337490.1">
    <property type="nucleotide sequence ID" value="NZ_JAPKNK010000002.1"/>
</dbReference>
<dbReference type="PANTHER" id="PTHR30522">
    <property type="entry name" value="NUCLEOSIDE TRIPHOSPHATE PYROPHOSPHOHYDROLASE"/>
    <property type="match status" value="1"/>
</dbReference>
<reference evidence="7" key="1">
    <citation type="submission" date="2022-11" db="EMBL/GenBank/DDBJ databases">
        <title>Biodiversity and phylogenetic relationships of bacteria.</title>
        <authorList>
            <person name="Machado R.A.R."/>
            <person name="Bhat A."/>
            <person name="Loulou A."/>
            <person name="Kallel S."/>
        </authorList>
    </citation>
    <scope>NUCLEOTIDE SEQUENCE</scope>
    <source>
        <strain evidence="7">K-TC2</strain>
    </source>
</reference>
<dbReference type="GO" id="GO:0006950">
    <property type="term" value="P:response to stress"/>
    <property type="evidence" value="ECO:0007669"/>
    <property type="project" value="UniProtKB-ARBA"/>
</dbReference>
<dbReference type="InterPro" id="IPR048015">
    <property type="entry name" value="NTP-PPase_MazG-like_N"/>
</dbReference>
<name>A0A9X3DZ91_9HYPH</name>
<dbReference type="PANTHER" id="PTHR30522:SF0">
    <property type="entry name" value="NUCLEOSIDE TRIPHOSPHATE PYROPHOSPHOHYDROLASE"/>
    <property type="match status" value="1"/>
</dbReference>
<dbReference type="GO" id="GO:0046052">
    <property type="term" value="P:UTP catabolic process"/>
    <property type="evidence" value="ECO:0007669"/>
    <property type="project" value="TreeGrafter"/>
</dbReference>
<dbReference type="InterPro" id="IPR004518">
    <property type="entry name" value="MazG-like_dom"/>
</dbReference>
<dbReference type="InterPro" id="IPR011551">
    <property type="entry name" value="NTP_PyrPHydrolase_MazG"/>
</dbReference>
<dbReference type="CDD" id="cd11529">
    <property type="entry name" value="NTP-PPase_MazG_Cterm"/>
    <property type="match status" value="1"/>
</dbReference>
<dbReference type="GO" id="GO:0006203">
    <property type="term" value="P:dGTP catabolic process"/>
    <property type="evidence" value="ECO:0007669"/>
    <property type="project" value="TreeGrafter"/>
</dbReference>
<dbReference type="GO" id="GO:0046047">
    <property type="term" value="P:TTP catabolic process"/>
    <property type="evidence" value="ECO:0007669"/>
    <property type="project" value="TreeGrafter"/>
</dbReference>
<evidence type="ECO:0000256" key="5">
    <source>
        <dbReference type="SAM" id="Coils"/>
    </source>
</evidence>
<dbReference type="FunFam" id="1.10.287.1080:FF:000001">
    <property type="entry name" value="Nucleoside triphosphate pyrophosphohydrolase"/>
    <property type="match status" value="1"/>
</dbReference>
<dbReference type="Pfam" id="PF03819">
    <property type="entry name" value="MazG"/>
    <property type="match status" value="2"/>
</dbReference>
<evidence type="ECO:0000259" key="6">
    <source>
        <dbReference type="Pfam" id="PF03819"/>
    </source>
</evidence>
<dbReference type="FunFam" id="1.10.287.1080:FF:000003">
    <property type="entry name" value="Nucleoside triphosphate pyrophosphohydrolase"/>
    <property type="match status" value="1"/>
</dbReference>
<comment type="caution">
    <text evidence="7">The sequence shown here is derived from an EMBL/GenBank/DDBJ whole genome shotgun (WGS) entry which is preliminary data.</text>
</comment>
<dbReference type="Gene3D" id="1.10.287.1080">
    <property type="entry name" value="MazG-like"/>
    <property type="match status" value="2"/>
</dbReference>
<keyword evidence="8" id="KW-1185">Reference proteome</keyword>
<feature type="coiled-coil region" evidence="5">
    <location>
        <begin position="181"/>
        <end position="208"/>
    </location>
</feature>
<keyword evidence="7" id="KW-0378">Hydrolase</keyword>
<evidence type="ECO:0000256" key="3">
    <source>
        <dbReference type="ARBA" id="ARBA00066372"/>
    </source>
</evidence>
<comment type="catalytic activity">
    <reaction evidence="1">
        <text>ATP + H2O = AMP + diphosphate + H(+)</text>
        <dbReference type="Rhea" id="RHEA:14245"/>
        <dbReference type="ChEBI" id="CHEBI:15377"/>
        <dbReference type="ChEBI" id="CHEBI:15378"/>
        <dbReference type="ChEBI" id="CHEBI:30616"/>
        <dbReference type="ChEBI" id="CHEBI:33019"/>
        <dbReference type="ChEBI" id="CHEBI:456215"/>
        <dbReference type="EC" id="3.6.1.8"/>
    </reaction>
</comment>
<dbReference type="GO" id="GO:0047693">
    <property type="term" value="F:ATP diphosphatase activity"/>
    <property type="evidence" value="ECO:0007669"/>
    <property type="project" value="UniProtKB-EC"/>
</dbReference>
<evidence type="ECO:0000256" key="1">
    <source>
        <dbReference type="ARBA" id="ARBA00052141"/>
    </source>
</evidence>
<dbReference type="InterPro" id="IPR048011">
    <property type="entry name" value="NTP-PPase_MazG-like_C"/>
</dbReference>